<reference evidence="2" key="1">
    <citation type="submission" date="2020-02" db="EMBL/GenBank/DDBJ databases">
        <authorList>
            <person name="Meier V. D."/>
        </authorList>
    </citation>
    <scope>NUCLEOTIDE SEQUENCE</scope>
    <source>
        <strain evidence="2">AVDCRST_MAG14</strain>
    </source>
</reference>
<protein>
    <submittedName>
        <fullName evidence="2">Uncharacterized protein</fullName>
    </submittedName>
</protein>
<evidence type="ECO:0000313" key="2">
    <source>
        <dbReference type="EMBL" id="CAA9461182.1"/>
    </source>
</evidence>
<gene>
    <name evidence="2" type="ORF">AVDCRST_MAG14-2475</name>
</gene>
<name>A0A6J4R169_9ACTN</name>
<proteinExistence type="predicted"/>
<dbReference type="AlphaFoldDB" id="A0A6J4R169"/>
<accession>A0A6J4R169</accession>
<feature type="region of interest" description="Disordered" evidence="1">
    <location>
        <begin position="38"/>
        <end position="58"/>
    </location>
</feature>
<organism evidence="2">
    <name type="scientific">uncultured Rubrobacteraceae bacterium</name>
    <dbReference type="NCBI Taxonomy" id="349277"/>
    <lineage>
        <taxon>Bacteria</taxon>
        <taxon>Bacillati</taxon>
        <taxon>Actinomycetota</taxon>
        <taxon>Rubrobacteria</taxon>
        <taxon>Rubrobacterales</taxon>
        <taxon>Rubrobacteraceae</taxon>
        <taxon>environmental samples</taxon>
    </lineage>
</organism>
<sequence>MRGTIFYAWPLPNSLPINSAGAKHIRWLLEAVVAGTSTSHGGENNVHKLNTAPEQDSSTTFGMEELLRGAGFEEAYAAVAHQLGYPPTTRRTRDGGA</sequence>
<evidence type="ECO:0000256" key="1">
    <source>
        <dbReference type="SAM" id="MobiDB-lite"/>
    </source>
</evidence>
<dbReference type="EMBL" id="CADCVG010000101">
    <property type="protein sequence ID" value="CAA9461182.1"/>
    <property type="molecule type" value="Genomic_DNA"/>
</dbReference>